<name>A0A8S2F196_9BILA</name>
<proteinExistence type="predicted"/>
<reference evidence="2" key="1">
    <citation type="submission" date="2021-02" db="EMBL/GenBank/DDBJ databases">
        <authorList>
            <person name="Nowell W R."/>
        </authorList>
    </citation>
    <scope>NUCLEOTIDE SEQUENCE</scope>
</reference>
<evidence type="ECO:0000313" key="2">
    <source>
        <dbReference type="EMBL" id="CAF1325702.1"/>
    </source>
</evidence>
<comment type="caution">
    <text evidence="2">The sequence shown here is derived from an EMBL/GenBank/DDBJ whole genome shotgun (WGS) entry which is preliminary data.</text>
</comment>
<dbReference type="GO" id="GO:0005525">
    <property type="term" value="F:GTP binding"/>
    <property type="evidence" value="ECO:0007669"/>
    <property type="project" value="InterPro"/>
</dbReference>
<dbReference type="InterPro" id="IPR006073">
    <property type="entry name" value="GTP-bd"/>
</dbReference>
<gene>
    <name evidence="2" type="ORF">OVA965_LOCUS29649</name>
    <name evidence="3" type="ORF">TMI583_LOCUS30430</name>
</gene>
<evidence type="ECO:0000313" key="3">
    <source>
        <dbReference type="EMBL" id="CAF4136681.1"/>
    </source>
</evidence>
<dbReference type="Pfam" id="PF01926">
    <property type="entry name" value="MMR_HSR1"/>
    <property type="match status" value="1"/>
</dbReference>
<sequence length="354" mass="39979">MAQDNCERTFLYPPVAVHDSCSQSFLTEPSAPPPVNDIGGENTEPKKTLLNVAQEKVTTVVRAEAQKRNLAEEVILDRLPPIDILTFGRSGVGKSCLLKAITKVDIPTSAQLDHCTETLTEVPFVCGKLTFRFWDTKGIDKWSSSDDVDNLLDEIKLKDIKPLFVIYCACAASRVDSVMLTTLLKSLQKDGIPVAYVITNMYAHTNEQLKGQLSGGLQIMSEIFYSETGPVQINKFHYEFNDLYDNQQNLVREGKGLLIAVSSAPFENDLTQTYLPVKHIYELMDFVAKNLHDKDFAKFVALTLNNRDYWDRVSDAIKSKCHSIKDTLKQWGFNLWEMLKNLYSKPKGEEKIVE</sequence>
<dbReference type="EMBL" id="CAJOBA010042616">
    <property type="protein sequence ID" value="CAF4136681.1"/>
    <property type="molecule type" value="Genomic_DNA"/>
</dbReference>
<evidence type="ECO:0000259" key="1">
    <source>
        <dbReference type="Pfam" id="PF01926"/>
    </source>
</evidence>
<protein>
    <recommendedName>
        <fullName evidence="1">G domain-containing protein</fullName>
    </recommendedName>
</protein>
<dbReference type="CDD" id="cd00882">
    <property type="entry name" value="Ras_like_GTPase"/>
    <property type="match status" value="1"/>
</dbReference>
<feature type="domain" description="G" evidence="1">
    <location>
        <begin position="84"/>
        <end position="166"/>
    </location>
</feature>
<dbReference type="Gene3D" id="3.40.50.300">
    <property type="entry name" value="P-loop containing nucleotide triphosphate hydrolases"/>
    <property type="match status" value="1"/>
</dbReference>
<dbReference type="EMBL" id="CAJNOK010021007">
    <property type="protein sequence ID" value="CAF1325702.1"/>
    <property type="molecule type" value="Genomic_DNA"/>
</dbReference>
<dbReference type="InterPro" id="IPR027417">
    <property type="entry name" value="P-loop_NTPase"/>
</dbReference>
<evidence type="ECO:0000313" key="4">
    <source>
        <dbReference type="Proteomes" id="UP000677228"/>
    </source>
</evidence>
<accession>A0A8S2F196</accession>
<dbReference type="SUPFAM" id="SSF52540">
    <property type="entry name" value="P-loop containing nucleoside triphosphate hydrolases"/>
    <property type="match status" value="1"/>
</dbReference>
<dbReference type="Proteomes" id="UP000682733">
    <property type="component" value="Unassembled WGS sequence"/>
</dbReference>
<dbReference type="Proteomes" id="UP000677228">
    <property type="component" value="Unassembled WGS sequence"/>
</dbReference>
<organism evidence="2 4">
    <name type="scientific">Didymodactylos carnosus</name>
    <dbReference type="NCBI Taxonomy" id="1234261"/>
    <lineage>
        <taxon>Eukaryota</taxon>
        <taxon>Metazoa</taxon>
        <taxon>Spiralia</taxon>
        <taxon>Gnathifera</taxon>
        <taxon>Rotifera</taxon>
        <taxon>Eurotatoria</taxon>
        <taxon>Bdelloidea</taxon>
        <taxon>Philodinida</taxon>
        <taxon>Philodinidae</taxon>
        <taxon>Didymodactylos</taxon>
    </lineage>
</organism>
<dbReference type="AlphaFoldDB" id="A0A8S2F196"/>